<accession>A0ABU1YK35</accession>
<dbReference type="EMBL" id="JAVDXU010000001">
    <property type="protein sequence ID" value="MDR7269219.1"/>
    <property type="molecule type" value="Genomic_DNA"/>
</dbReference>
<evidence type="ECO:0000313" key="4">
    <source>
        <dbReference type="Proteomes" id="UP001180453"/>
    </source>
</evidence>
<dbReference type="Proteomes" id="UP001180453">
    <property type="component" value="Unassembled WGS sequence"/>
</dbReference>
<dbReference type="PRINTS" id="PR00412">
    <property type="entry name" value="EPOXHYDRLASE"/>
</dbReference>
<dbReference type="PANTHER" id="PTHR43329">
    <property type="entry name" value="EPOXIDE HYDROLASE"/>
    <property type="match status" value="1"/>
</dbReference>
<reference evidence="3 4" key="1">
    <citation type="submission" date="2023-07" db="EMBL/GenBank/DDBJ databases">
        <title>Sorghum-associated microbial communities from plants grown in Nebraska, USA.</title>
        <authorList>
            <person name="Schachtman D."/>
        </authorList>
    </citation>
    <scope>NUCLEOTIDE SEQUENCE [LARGE SCALE GENOMIC DNA]</scope>
    <source>
        <strain evidence="3 4">BE314</strain>
    </source>
</reference>
<sequence length="300" mass="32820">MQPPPPPRLERLSFTTAPGVTLACRACGPPDAPRLLFLHGFPEASFVWETVMARFGQRWRCLAPDLRGYGESSAPSDVAAYRAKHLVADLAALVAQTGPGPLHAVIAHDWGGALAWNMAAQRPDLQQRLVIINSPHPALFLRELAHNPAQQDASAYMNDLAAPEAESVYAADDFARLFELLTHQGGSEAWLDEAERARYREVWSHGLTGALNYYRASPLRPPTADDPGATAVQLPPELVTVRVPTLVIWGEADTALPPSLLDGLEVYVPELRVERVPGGTHWLLHEQPMRVADLIESHLA</sequence>
<feature type="domain" description="AB hydrolase-1" evidence="2">
    <location>
        <begin position="33"/>
        <end position="287"/>
    </location>
</feature>
<dbReference type="InterPro" id="IPR000639">
    <property type="entry name" value="Epox_hydrolase-like"/>
</dbReference>
<evidence type="ECO:0000313" key="3">
    <source>
        <dbReference type="EMBL" id="MDR7269219.1"/>
    </source>
</evidence>
<evidence type="ECO:0000259" key="2">
    <source>
        <dbReference type="Pfam" id="PF00561"/>
    </source>
</evidence>
<evidence type="ECO:0000256" key="1">
    <source>
        <dbReference type="ARBA" id="ARBA00022801"/>
    </source>
</evidence>
<dbReference type="PRINTS" id="PR00111">
    <property type="entry name" value="ABHYDROLASE"/>
</dbReference>
<dbReference type="InterPro" id="IPR029058">
    <property type="entry name" value="AB_hydrolase_fold"/>
</dbReference>
<keyword evidence="4" id="KW-1185">Reference proteome</keyword>
<dbReference type="InterPro" id="IPR000073">
    <property type="entry name" value="AB_hydrolase_1"/>
</dbReference>
<dbReference type="SUPFAM" id="SSF53474">
    <property type="entry name" value="alpha/beta-Hydrolases"/>
    <property type="match status" value="1"/>
</dbReference>
<keyword evidence="1" id="KW-0378">Hydrolase</keyword>
<dbReference type="Pfam" id="PF00561">
    <property type="entry name" value="Abhydrolase_1"/>
    <property type="match status" value="1"/>
</dbReference>
<name>A0ABU1YK35_ROSSA</name>
<dbReference type="Gene3D" id="3.40.50.1820">
    <property type="entry name" value="alpha/beta hydrolase"/>
    <property type="match status" value="1"/>
</dbReference>
<dbReference type="RefSeq" id="WP_310263686.1">
    <property type="nucleotide sequence ID" value="NZ_JAVDXU010000001.1"/>
</dbReference>
<protein>
    <submittedName>
        <fullName evidence="3">Pimeloyl-ACP methyl ester carboxylesterase</fullName>
    </submittedName>
</protein>
<proteinExistence type="predicted"/>
<organism evidence="3 4">
    <name type="scientific">Roseateles saccharophilus</name>
    <name type="common">Pseudomonas saccharophila</name>
    <dbReference type="NCBI Taxonomy" id="304"/>
    <lineage>
        <taxon>Bacteria</taxon>
        <taxon>Pseudomonadati</taxon>
        <taxon>Pseudomonadota</taxon>
        <taxon>Betaproteobacteria</taxon>
        <taxon>Burkholderiales</taxon>
        <taxon>Sphaerotilaceae</taxon>
        <taxon>Roseateles</taxon>
    </lineage>
</organism>
<gene>
    <name evidence="3" type="ORF">J2X20_001848</name>
</gene>
<comment type="caution">
    <text evidence="3">The sequence shown here is derived from an EMBL/GenBank/DDBJ whole genome shotgun (WGS) entry which is preliminary data.</text>
</comment>